<keyword evidence="5 6" id="KW-0472">Membrane</keyword>
<dbReference type="PANTHER" id="PTHR11206">
    <property type="entry name" value="MULTIDRUG RESISTANCE PROTEIN"/>
    <property type="match status" value="1"/>
</dbReference>
<comment type="caution">
    <text evidence="8">The sequence shown here is derived from an EMBL/GenBank/DDBJ whole genome shotgun (WGS) entry which is preliminary data.</text>
</comment>
<feature type="compositionally biased region" description="Basic and acidic residues" evidence="7">
    <location>
        <begin position="56"/>
        <end position="68"/>
    </location>
</feature>
<dbReference type="GO" id="GO:1990961">
    <property type="term" value="P:xenobiotic detoxification by transmembrane export across the plasma membrane"/>
    <property type="evidence" value="ECO:0007669"/>
    <property type="project" value="InterPro"/>
</dbReference>
<feature type="transmembrane region" description="Helical" evidence="6">
    <location>
        <begin position="453"/>
        <end position="475"/>
    </location>
</feature>
<feature type="transmembrane region" description="Helical" evidence="6">
    <location>
        <begin position="777"/>
        <end position="799"/>
    </location>
</feature>
<keyword evidence="4 6" id="KW-1133">Transmembrane helix</keyword>
<dbReference type="Pfam" id="PF01554">
    <property type="entry name" value="MatE"/>
    <property type="match status" value="3"/>
</dbReference>
<feature type="transmembrane region" description="Helical" evidence="6">
    <location>
        <begin position="747"/>
        <end position="771"/>
    </location>
</feature>
<dbReference type="Proteomes" id="UP000290572">
    <property type="component" value="Unassembled WGS sequence"/>
</dbReference>
<dbReference type="AlphaFoldDB" id="A0A498LJB3"/>
<feature type="region of interest" description="Disordered" evidence="7">
    <location>
        <begin position="1034"/>
        <end position="1073"/>
    </location>
</feature>
<feature type="compositionally biased region" description="Polar residues" evidence="7">
    <location>
        <begin position="23"/>
        <end position="32"/>
    </location>
</feature>
<feature type="region of interest" description="Disordered" evidence="7">
    <location>
        <begin position="1"/>
        <end position="161"/>
    </location>
</feature>
<feature type="compositionally biased region" description="Basic and acidic residues" evidence="7">
    <location>
        <begin position="1034"/>
        <end position="1044"/>
    </location>
</feature>
<dbReference type="GO" id="GO:0015297">
    <property type="term" value="F:antiporter activity"/>
    <property type="evidence" value="ECO:0007669"/>
    <property type="project" value="InterPro"/>
</dbReference>
<feature type="compositionally biased region" description="Basic and acidic residues" evidence="7">
    <location>
        <begin position="132"/>
        <end position="152"/>
    </location>
</feature>
<dbReference type="NCBIfam" id="TIGR00797">
    <property type="entry name" value="matE"/>
    <property type="match status" value="1"/>
</dbReference>
<dbReference type="InterPro" id="IPR002528">
    <property type="entry name" value="MATE_fam"/>
</dbReference>
<comment type="similarity">
    <text evidence="2 6">Belongs to the multi antimicrobial extrusion (MATE) (TC 2.A.66.1) family.</text>
</comment>
<evidence type="ECO:0000256" key="5">
    <source>
        <dbReference type="ARBA" id="ARBA00023136"/>
    </source>
</evidence>
<feature type="transmembrane region" description="Helical" evidence="6">
    <location>
        <begin position="679"/>
        <end position="699"/>
    </location>
</feature>
<keyword evidence="3 6" id="KW-0812">Transmembrane</keyword>
<evidence type="ECO:0000256" key="2">
    <source>
        <dbReference type="ARBA" id="ARBA00010199"/>
    </source>
</evidence>
<feature type="transmembrane region" description="Helical" evidence="6">
    <location>
        <begin position="719"/>
        <end position="740"/>
    </location>
</feature>
<feature type="transmembrane region" description="Helical" evidence="6">
    <location>
        <begin position="552"/>
        <end position="576"/>
    </location>
</feature>
<evidence type="ECO:0000256" key="1">
    <source>
        <dbReference type="ARBA" id="ARBA00004141"/>
    </source>
</evidence>
<feature type="transmembrane region" description="Helical" evidence="6">
    <location>
        <begin position="387"/>
        <end position="408"/>
    </location>
</feature>
<dbReference type="InterPro" id="IPR045069">
    <property type="entry name" value="MATE_euk"/>
</dbReference>
<feature type="compositionally biased region" description="Low complexity" evidence="7">
    <location>
        <begin position="1055"/>
        <end position="1064"/>
    </location>
</feature>
<feature type="transmembrane region" description="Helical" evidence="6">
    <location>
        <begin position="524"/>
        <end position="546"/>
    </location>
</feature>
<feature type="transmembrane region" description="Helical" evidence="6">
    <location>
        <begin position="638"/>
        <end position="659"/>
    </location>
</feature>
<feature type="transmembrane region" description="Helical" evidence="6">
    <location>
        <begin position="884"/>
        <end position="906"/>
    </location>
</feature>
<feature type="transmembrane region" description="Helical" evidence="6">
    <location>
        <begin position="495"/>
        <end position="512"/>
    </location>
</feature>
<feature type="transmembrane region" description="Helical" evidence="6">
    <location>
        <begin position="414"/>
        <end position="441"/>
    </location>
</feature>
<dbReference type="CDD" id="cd13132">
    <property type="entry name" value="MATE_eukaryotic"/>
    <property type="match status" value="1"/>
</dbReference>
<keyword evidence="9" id="KW-1185">Reference proteome</keyword>
<organism evidence="8 9">
    <name type="scientific">Labeo rohita</name>
    <name type="common">Indian major carp</name>
    <name type="synonym">Cyprinus rohita</name>
    <dbReference type="NCBI Taxonomy" id="84645"/>
    <lineage>
        <taxon>Eukaryota</taxon>
        <taxon>Metazoa</taxon>
        <taxon>Chordata</taxon>
        <taxon>Craniata</taxon>
        <taxon>Vertebrata</taxon>
        <taxon>Euteleostomi</taxon>
        <taxon>Actinopterygii</taxon>
        <taxon>Neopterygii</taxon>
        <taxon>Teleostei</taxon>
        <taxon>Ostariophysi</taxon>
        <taxon>Cypriniformes</taxon>
        <taxon>Cyprinidae</taxon>
        <taxon>Labeoninae</taxon>
        <taxon>Labeonini</taxon>
        <taxon>Labeo</taxon>
    </lineage>
</organism>
<accession>A0A498LJB3</accession>
<evidence type="ECO:0000256" key="4">
    <source>
        <dbReference type="ARBA" id="ARBA00022989"/>
    </source>
</evidence>
<comment type="subcellular location">
    <subcellularLocation>
        <location evidence="1">Membrane</location>
        <topology evidence="1">Multi-pass membrane protein</topology>
    </subcellularLocation>
</comment>
<reference evidence="8 9" key="1">
    <citation type="submission" date="2018-03" db="EMBL/GenBank/DDBJ databases">
        <title>Draft genome sequence of Rohu Carp (Labeo rohita).</title>
        <authorList>
            <person name="Das P."/>
            <person name="Kushwaha B."/>
            <person name="Joshi C.G."/>
            <person name="Kumar D."/>
            <person name="Nagpure N.S."/>
            <person name="Sahoo L."/>
            <person name="Das S.P."/>
            <person name="Bit A."/>
            <person name="Patnaik S."/>
            <person name="Meher P.K."/>
            <person name="Jayasankar P."/>
            <person name="Koringa P.G."/>
            <person name="Patel N.V."/>
            <person name="Hinsu A.T."/>
            <person name="Kumar R."/>
            <person name="Pandey M."/>
            <person name="Agarwal S."/>
            <person name="Srivastava S."/>
            <person name="Singh M."/>
            <person name="Iquebal M.A."/>
            <person name="Jaiswal S."/>
            <person name="Angadi U.B."/>
            <person name="Kumar N."/>
            <person name="Raza M."/>
            <person name="Shah T.M."/>
            <person name="Rai A."/>
            <person name="Jena J.K."/>
        </authorList>
    </citation>
    <scope>NUCLEOTIDE SEQUENCE [LARGE SCALE GENOMIC DNA]</scope>
    <source>
        <strain evidence="8">DASCIFA01</strain>
        <tissue evidence="8">Testis</tissue>
    </source>
</reference>
<dbReference type="GO" id="GO:0042910">
    <property type="term" value="F:xenobiotic transmembrane transporter activity"/>
    <property type="evidence" value="ECO:0007669"/>
    <property type="project" value="InterPro"/>
</dbReference>
<name>A0A498LJB3_LABRO</name>
<evidence type="ECO:0000313" key="9">
    <source>
        <dbReference type="Proteomes" id="UP000290572"/>
    </source>
</evidence>
<dbReference type="STRING" id="84645.A0A498LJB3"/>
<evidence type="ECO:0000256" key="7">
    <source>
        <dbReference type="SAM" id="MobiDB-lite"/>
    </source>
</evidence>
<gene>
    <name evidence="8" type="ORF">ROHU_011572</name>
</gene>
<proteinExistence type="inferred from homology"/>
<feature type="compositionally biased region" description="Acidic residues" evidence="7">
    <location>
        <begin position="97"/>
        <end position="114"/>
    </location>
</feature>
<evidence type="ECO:0000256" key="6">
    <source>
        <dbReference type="RuleBase" id="RU004914"/>
    </source>
</evidence>
<protein>
    <recommendedName>
        <fullName evidence="6">Multidrug and toxin extrusion protein</fullName>
    </recommendedName>
</protein>
<dbReference type="EMBL" id="QBIY01013323">
    <property type="protein sequence ID" value="RXN08330.1"/>
    <property type="molecule type" value="Genomic_DNA"/>
</dbReference>
<evidence type="ECO:0000256" key="3">
    <source>
        <dbReference type="ARBA" id="ARBA00022692"/>
    </source>
</evidence>
<evidence type="ECO:0000313" key="8">
    <source>
        <dbReference type="EMBL" id="RXN08330.1"/>
    </source>
</evidence>
<dbReference type="GO" id="GO:0016020">
    <property type="term" value="C:membrane"/>
    <property type="evidence" value="ECO:0007669"/>
    <property type="project" value="UniProtKB-SubCell"/>
</dbReference>
<sequence length="1073" mass="115904">MDSSEGPAQRPVTLDIDGAGETLETSVPPQTDLTDESFREESIDLDAEAFVSPQDDSSHSESLIDKLNDQMMESVMISDSPNSEEEDVVPIDSLLEQNEDEESKTPDGDTEERNEDINTPSAAEPENISEALFKEENEEEKIVQVDDKRENVAPDDPAPEAPKIQDIALEVDMDVTPKDEPVPVCTIFSQGVQSKAQALIPDGFQPTLVKSPSFTIGNTETPNKLVPQVCQPSPSLSKFFTDNGAVNPASDFFDSFTTSTSFISISNPNAESPKTAAPPESPLLSATTTAETVPTSTYFTPAATKPQVSPVESAAPMNKLQAVFPSGDDPFASALITSELDKRYDAWLPSDETRKVLISVATQQISPVQIDREQLAMPGLKFDNLQFISQLMIFLISFISTVFCGHLGKTELAGVALAIAVINVTGISIGSGLASACDTLISQTFGSNNLKRVGVILQRGILILLLACFPCWALLINTEPILLAVRQSPSVASLSQLYVKIFMPALPAAFMYQLQGRYLQNQGIIWPQVITGAAGNILNALINYIFLHVLDLGVAGSAAANTISQYSLAVFLYVYIRWKGLHKATWDGWSCDCLQEWGAFIRLAFPSMLMLCVEWWTYEIGGFLAGLISETELGAQSVVYELATIAYMFPLGFAVAASVRVGNALGAGNTEQAKLSAKVSLACGLLVSCVVATLIGSTKDIIGYIFTTEEEIVLRVSEVMIMYGFFHLFDAIAGITGGIVRGAGKQLLGALCNIVGYYFVGFPTGVSLMFALSMGIIGLWIGFFGCVFLQSLFFIILICKLDWKKATQEALIRAGVQAPKTKDESYAMENKGCTEEISQESRHAEEGQADASKDLEGLSEEEGGITDTGTKITVGAVLTTKQLVVLYQLMIFLICFISTVFCGHLGKTELAGVALDIAVINVTGISVGSGLASACDTLISQSVTTLCKNIHACTACWSCDCLQEWGPFNRLALPSMLMLCVQWWAYEIGGFLAGIISEAELGAQSVVYQLATIAFMALIRAGVQAPKTKDESYAMENKGCREEAPQVSQHTEEGQTQTWQTQTWKGSAEEKED</sequence>